<dbReference type="Proteomes" id="UP000001798">
    <property type="component" value="Chromosome 9"/>
</dbReference>
<dbReference type="RefSeq" id="XP_024551027.1">
    <property type="nucleotide sequence ID" value="XM_024695233.1"/>
</dbReference>
<keyword evidence="5 8" id="KW-0378">Hydrolase</keyword>
<dbReference type="InterPro" id="IPR011118">
    <property type="entry name" value="Tannase/feruloyl_esterase"/>
</dbReference>
<accession>A0A384JTG2</accession>
<keyword evidence="2" id="KW-0719">Serine esterase</keyword>
<reference evidence="9 10" key="1">
    <citation type="journal article" date="2011" name="PLoS Genet.">
        <title>Genomic analysis of the necrotrophic fungal pathogens Sclerotinia sclerotiorum and Botrytis cinerea.</title>
        <authorList>
            <person name="Amselem J."/>
            <person name="Cuomo C.A."/>
            <person name="van Kan J.A."/>
            <person name="Viaud M."/>
            <person name="Benito E.P."/>
            <person name="Couloux A."/>
            <person name="Coutinho P.M."/>
            <person name="de Vries R.P."/>
            <person name="Dyer P.S."/>
            <person name="Fillinger S."/>
            <person name="Fournier E."/>
            <person name="Gout L."/>
            <person name="Hahn M."/>
            <person name="Kohn L."/>
            <person name="Lapalu N."/>
            <person name="Plummer K.M."/>
            <person name="Pradier J.M."/>
            <person name="Quevillon E."/>
            <person name="Sharon A."/>
            <person name="Simon A."/>
            <person name="ten Have A."/>
            <person name="Tudzynski B."/>
            <person name="Tudzynski P."/>
            <person name="Wincker P."/>
            <person name="Andrew M."/>
            <person name="Anthouard V."/>
            <person name="Beever R.E."/>
            <person name="Beffa R."/>
            <person name="Benoit I."/>
            <person name="Bouzid O."/>
            <person name="Brault B."/>
            <person name="Chen Z."/>
            <person name="Choquer M."/>
            <person name="Collemare J."/>
            <person name="Cotton P."/>
            <person name="Danchin E.G."/>
            <person name="Da Silva C."/>
            <person name="Gautier A."/>
            <person name="Giraud C."/>
            <person name="Giraud T."/>
            <person name="Gonzalez C."/>
            <person name="Grossetete S."/>
            <person name="Guldener U."/>
            <person name="Henrissat B."/>
            <person name="Howlett B.J."/>
            <person name="Kodira C."/>
            <person name="Kretschmer M."/>
            <person name="Lappartient A."/>
            <person name="Leroch M."/>
            <person name="Levis C."/>
            <person name="Mauceli E."/>
            <person name="Neuveglise C."/>
            <person name="Oeser B."/>
            <person name="Pearson M."/>
            <person name="Poulain J."/>
            <person name="Poussereau N."/>
            <person name="Quesneville H."/>
            <person name="Rascle C."/>
            <person name="Schumacher J."/>
            <person name="Segurens B."/>
            <person name="Sexton A."/>
            <person name="Silva E."/>
            <person name="Sirven C."/>
            <person name="Soanes D.M."/>
            <person name="Talbot N.J."/>
            <person name="Templeton M."/>
            <person name="Yandava C."/>
            <person name="Yarden O."/>
            <person name="Zeng Q."/>
            <person name="Rollins J.A."/>
            <person name="Lebrun M.H."/>
            <person name="Dickman M."/>
        </authorList>
    </citation>
    <scope>NUCLEOTIDE SEQUENCE [LARGE SCALE GENOMIC DNA]</scope>
    <source>
        <strain evidence="9 10">B05.10</strain>
    </source>
</reference>
<evidence type="ECO:0000256" key="8">
    <source>
        <dbReference type="RuleBase" id="RU361238"/>
    </source>
</evidence>
<dbReference type="GO" id="GO:0046872">
    <property type="term" value="F:metal ion binding"/>
    <property type="evidence" value="ECO:0007669"/>
    <property type="project" value="UniProtKB-KW"/>
</dbReference>
<dbReference type="GO" id="GO:0030600">
    <property type="term" value="F:feruloyl esterase activity"/>
    <property type="evidence" value="ECO:0007669"/>
    <property type="project" value="UniProtKB-ARBA"/>
</dbReference>
<proteinExistence type="inferred from homology"/>
<evidence type="ECO:0000256" key="2">
    <source>
        <dbReference type="ARBA" id="ARBA00022487"/>
    </source>
</evidence>
<dbReference type="PANTHER" id="PTHR33938">
    <property type="entry name" value="FERULOYL ESTERASE B-RELATED"/>
    <property type="match status" value="1"/>
</dbReference>
<evidence type="ECO:0000256" key="1">
    <source>
        <dbReference type="ARBA" id="ARBA00006249"/>
    </source>
</evidence>
<keyword evidence="3" id="KW-0479">Metal-binding</keyword>
<dbReference type="InterPro" id="IPR029058">
    <property type="entry name" value="AB_hydrolase_fold"/>
</dbReference>
<dbReference type="GeneID" id="36394516"/>
<dbReference type="AlphaFoldDB" id="A0A384JTG2"/>
<evidence type="ECO:0000256" key="7">
    <source>
        <dbReference type="ARBA" id="ARBA00023157"/>
    </source>
</evidence>
<protein>
    <recommendedName>
        <fullName evidence="8">Carboxylic ester hydrolase</fullName>
        <ecNumber evidence="8">3.1.1.-</ecNumber>
    </recommendedName>
</protein>
<name>A0A384JTG2_BOTFB</name>
<keyword evidence="7" id="KW-1015">Disulfide bond</keyword>
<evidence type="ECO:0000256" key="3">
    <source>
        <dbReference type="ARBA" id="ARBA00022723"/>
    </source>
</evidence>
<dbReference type="EC" id="3.1.1.-" evidence="8"/>
<sequence>MTQVFHPHLIFLFILLTTHGPKYSVEINMRSLNLATAIASLPALTQAFTLTDICTSTYLAANFPAVDFYDGITLDPTSITAKTVTNATASSVFYPNAVIDYCAVTFKYSHNGLDDSVLLTYWVPAPANFQNRYLSTGGGGYAINSGAQSLPGGVQYGAVAGDTDGGFGIFQNNVISDFLLANGTLNWQNVYMFGYNAIHEMSVIGKEFTTSVFNMTANNATLYSYYQGCSEGGREGWSQVQRFADQFDGATIGAPAFRFAFQQVQHLYSNVVEKTLDYYPPPCELQKIVNETIIACDPYDGKTDGVVSRTDLCTLNFNISTLLGAPYSCPASAGSPFSSPTPAQNGSISAKGLAVAQKILDGLHTTDGKRAYFSYTPSSTFTDAATAYNATTGEYGLSITSLGGSFVEVLLDLKNGSNLQSLEGVTYDTLRDWIQDGWNRYNDVLMTNWPDLTPYKNAGGKIIHFHGESDYSIPTASSVRYYESVREIMNPGLSYNDSVAATNEFYRLFLVPGGSHCAVNTAEPNGPWPQTNLQVLIDWVENGVAPDTLNATVLQGANKGTNQQICGWPLRPFWTNNGTTMECQYDQESIDSWIYDLDAFDMPVY</sequence>
<dbReference type="VEuPathDB" id="FungiDB:Bcin09g05470"/>
<evidence type="ECO:0000256" key="6">
    <source>
        <dbReference type="ARBA" id="ARBA00022837"/>
    </source>
</evidence>
<dbReference type="SUPFAM" id="SSF53474">
    <property type="entry name" value="alpha/beta-Hydrolases"/>
    <property type="match status" value="1"/>
</dbReference>
<comment type="similarity">
    <text evidence="1 8">Belongs to the tannase family.</text>
</comment>
<dbReference type="Pfam" id="PF07519">
    <property type="entry name" value="Tannase"/>
    <property type="match status" value="1"/>
</dbReference>
<dbReference type="KEGG" id="bfu:BCIN_09g05470"/>
<reference evidence="9 10" key="3">
    <citation type="journal article" date="2017" name="Mol. Plant Pathol.">
        <title>A gapless genome sequence of the fungus Botrytis cinerea.</title>
        <authorList>
            <person name="Van Kan J.A."/>
            <person name="Stassen J.H."/>
            <person name="Mosbach A."/>
            <person name="Van Der Lee T.A."/>
            <person name="Faino L."/>
            <person name="Farmer A.D."/>
            <person name="Papasotiriou D.G."/>
            <person name="Zhou S."/>
            <person name="Seidl M.F."/>
            <person name="Cottam E."/>
            <person name="Edel D."/>
            <person name="Hahn M."/>
            <person name="Schwartz D.C."/>
            <person name="Dietrich R.A."/>
            <person name="Widdison S."/>
            <person name="Scalliet G."/>
        </authorList>
    </citation>
    <scope>NUCLEOTIDE SEQUENCE [LARGE SCALE GENOMIC DNA]</scope>
    <source>
        <strain evidence="9 10">B05.10</strain>
    </source>
</reference>
<reference evidence="9 10" key="2">
    <citation type="journal article" date="2012" name="Eukaryot. Cell">
        <title>Genome update of Botrytis cinerea strains B05.10 and T4.</title>
        <authorList>
            <person name="Staats M."/>
            <person name="van Kan J.A."/>
        </authorList>
    </citation>
    <scope>NUCLEOTIDE SEQUENCE [LARGE SCALE GENOMIC DNA]</scope>
    <source>
        <strain evidence="9 10">B05.10</strain>
    </source>
</reference>
<evidence type="ECO:0000256" key="5">
    <source>
        <dbReference type="ARBA" id="ARBA00022801"/>
    </source>
</evidence>
<dbReference type="EMBL" id="CP009813">
    <property type="protein sequence ID" value="ATZ53771.1"/>
    <property type="molecule type" value="Genomic_DNA"/>
</dbReference>
<keyword evidence="10" id="KW-1185">Reference proteome</keyword>
<keyword evidence="4 8" id="KW-0732">Signal</keyword>
<evidence type="ECO:0000313" key="9">
    <source>
        <dbReference type="EMBL" id="ATZ53771.1"/>
    </source>
</evidence>
<feature type="signal peptide" evidence="8">
    <location>
        <begin position="1"/>
        <end position="24"/>
    </location>
</feature>
<dbReference type="PANTHER" id="PTHR33938:SF16">
    <property type="entry name" value="CARBOXYLIC ESTER HYDROLASE"/>
    <property type="match status" value="1"/>
</dbReference>
<organism evidence="9 10">
    <name type="scientific">Botryotinia fuckeliana (strain B05.10)</name>
    <name type="common">Noble rot fungus</name>
    <name type="synonym">Botrytis cinerea</name>
    <dbReference type="NCBI Taxonomy" id="332648"/>
    <lineage>
        <taxon>Eukaryota</taxon>
        <taxon>Fungi</taxon>
        <taxon>Dikarya</taxon>
        <taxon>Ascomycota</taxon>
        <taxon>Pezizomycotina</taxon>
        <taxon>Leotiomycetes</taxon>
        <taxon>Helotiales</taxon>
        <taxon>Sclerotiniaceae</taxon>
        <taxon>Botrytis</taxon>
    </lineage>
</organism>
<dbReference type="OrthoDB" id="3039123at2759"/>
<evidence type="ECO:0000256" key="4">
    <source>
        <dbReference type="ARBA" id="ARBA00022729"/>
    </source>
</evidence>
<keyword evidence="6" id="KW-0106">Calcium</keyword>
<gene>
    <name evidence="9" type="ORF">BCIN_09g05470</name>
</gene>
<evidence type="ECO:0000313" key="10">
    <source>
        <dbReference type="Proteomes" id="UP000001798"/>
    </source>
</evidence>
<feature type="chain" id="PRO_5016486551" description="Carboxylic ester hydrolase" evidence="8">
    <location>
        <begin position="25"/>
        <end position="605"/>
    </location>
</feature>